<protein>
    <submittedName>
        <fullName evidence="2">Ubp5-interacting protein ftp105</fullName>
    </submittedName>
</protein>
<feature type="region of interest" description="Disordered" evidence="1">
    <location>
        <begin position="847"/>
        <end position="866"/>
    </location>
</feature>
<feature type="region of interest" description="Disordered" evidence="1">
    <location>
        <begin position="679"/>
        <end position="725"/>
    </location>
</feature>
<organism evidence="2 3">
    <name type="scientific">Erysiphe neolycopersici</name>
    <dbReference type="NCBI Taxonomy" id="212602"/>
    <lineage>
        <taxon>Eukaryota</taxon>
        <taxon>Fungi</taxon>
        <taxon>Dikarya</taxon>
        <taxon>Ascomycota</taxon>
        <taxon>Pezizomycotina</taxon>
        <taxon>Leotiomycetes</taxon>
        <taxon>Erysiphales</taxon>
        <taxon>Erysiphaceae</taxon>
        <taxon>Erysiphe</taxon>
    </lineage>
</organism>
<evidence type="ECO:0000313" key="2">
    <source>
        <dbReference type="EMBL" id="RKF55992.1"/>
    </source>
</evidence>
<dbReference type="STRING" id="212602.A0A420HEW8"/>
<comment type="caution">
    <text evidence="2">The sequence shown here is derived from an EMBL/GenBank/DDBJ whole genome shotgun (WGS) entry which is preliminary data.</text>
</comment>
<name>A0A420HEW8_9PEZI</name>
<dbReference type="PANTHER" id="PTHR21575">
    <property type="entry name" value="PROTEIN HID1"/>
    <property type="match status" value="1"/>
</dbReference>
<reference evidence="2 3" key="1">
    <citation type="journal article" date="2018" name="BMC Genomics">
        <title>Comparative genome analyses reveal sequence features reflecting distinct modes of host-adaptation between dicot and monocot powdery mildew.</title>
        <authorList>
            <person name="Wu Y."/>
            <person name="Ma X."/>
            <person name="Pan Z."/>
            <person name="Kale S.D."/>
            <person name="Song Y."/>
            <person name="King H."/>
            <person name="Zhang Q."/>
            <person name="Presley C."/>
            <person name="Deng X."/>
            <person name="Wei C.I."/>
            <person name="Xiao S."/>
        </authorList>
    </citation>
    <scope>NUCLEOTIDE SEQUENCE [LARGE SCALE GENOMIC DNA]</scope>
    <source>
        <strain evidence="2">UMSG2</strain>
    </source>
</reference>
<dbReference type="InterPro" id="IPR026705">
    <property type="entry name" value="Hid-1/Ecm30"/>
</dbReference>
<sequence>MGASDSKLVFKKGIFRLTEESVISADDPYWASFWELPESIEDIFSLFSPTDIRRTRDTALENLETLILAITSRLFILRHHPSFPDPEFAPERDALNCIRVLTRILPYIYESESLREWEDRFFWGVRRKRTRKAALARDVLFDESPEELAKLEAAGEEFEEVKPLAEELIDTLIDLLFFTDFTLPKPLNGKLKVTYAIWKSGVGCNTSVGTSKEFESNRTEILRLLLTLTSQSMYLSVNLLPVKGVKAISYVVTCPDKQVVLSFLCSLLNTSLKYNPISWRVPYNMQVFKDPKQILVTYALQLLLVILLYPIPEKDSSQIKKNYFRHFIGRLHRPQDFQFIVDGMTRILNQPLLASTSYIPGNQQQSKLTSEMIMLFWEMTQCNKRFRSFIIDTGRSHDFLILILFYTIEFKVDNSKQGIVRMCVFILQTLSVEPNFGKNLHKRFEAQETLPPAIRLQNFKGTYADFLIQSIYNIITTSQGKLTAIYPALVAVINNIAAHLENLSALTSSKLLHLFALMSSPGFLLANESNHSLLHSILDSINIILEHKLKGVFFFSCTLMYILSQFLRILQKLLGLLRLESVPCIFEFLSGKEALILIKKSLFRVNVAFLIQTNQKRRKSESGSRCLALRYFTFESGQEEISRRSRQRKEFALSSTNSIPNLSRSNSTDSLLSISMTHPRAPALSNVPEEEATFAVGSDEEEDTDDDHRAPTPTTSTPTEVPSRASSVASEWGDAVPNIPPTRSSKFQNVTLTGVEQSPIRIQYFEWSALSLGWYESLLWSFIFVSELQVSKGTVGVWNGTEIKLFRVESTVASGPSLSSPRGAIDAVGNNIVSRIGGLSLRRANSAGVDSGREDRPTISRTGTGDGQRLGLVNIRGSIA</sequence>
<feature type="compositionally biased region" description="Acidic residues" evidence="1">
    <location>
        <begin position="688"/>
        <end position="705"/>
    </location>
</feature>
<dbReference type="Pfam" id="PF12722">
    <property type="entry name" value="Hid1"/>
    <property type="match status" value="2"/>
</dbReference>
<gene>
    <name evidence="2" type="ORF">OnM2_085017</name>
</gene>
<proteinExistence type="predicted"/>
<dbReference type="EMBL" id="MCFK01008510">
    <property type="protein sequence ID" value="RKF55992.1"/>
    <property type="molecule type" value="Genomic_DNA"/>
</dbReference>
<accession>A0A420HEW8</accession>
<dbReference type="GO" id="GO:0016020">
    <property type="term" value="C:membrane"/>
    <property type="evidence" value="ECO:0007669"/>
    <property type="project" value="TreeGrafter"/>
</dbReference>
<dbReference type="OrthoDB" id="432953at2759"/>
<dbReference type="PANTHER" id="PTHR21575:SF12">
    <property type="entry name" value="PROTEIN HID1"/>
    <property type="match status" value="1"/>
</dbReference>
<dbReference type="AlphaFoldDB" id="A0A420HEW8"/>
<evidence type="ECO:0000313" key="3">
    <source>
        <dbReference type="Proteomes" id="UP000286134"/>
    </source>
</evidence>
<dbReference type="Proteomes" id="UP000286134">
    <property type="component" value="Unassembled WGS sequence"/>
</dbReference>
<dbReference type="GO" id="GO:0005797">
    <property type="term" value="C:Golgi medial cisterna"/>
    <property type="evidence" value="ECO:0007669"/>
    <property type="project" value="TreeGrafter"/>
</dbReference>
<dbReference type="GO" id="GO:0000138">
    <property type="term" value="C:Golgi trans cisterna"/>
    <property type="evidence" value="ECO:0007669"/>
    <property type="project" value="TreeGrafter"/>
</dbReference>
<keyword evidence="3" id="KW-1185">Reference proteome</keyword>
<evidence type="ECO:0000256" key="1">
    <source>
        <dbReference type="SAM" id="MobiDB-lite"/>
    </source>
</evidence>